<accession>A0A7S1F324</accession>
<protein>
    <submittedName>
        <fullName evidence="3">Uncharacterized protein</fullName>
    </submittedName>
</protein>
<evidence type="ECO:0000256" key="1">
    <source>
        <dbReference type="SAM" id="Coils"/>
    </source>
</evidence>
<feature type="region of interest" description="Disordered" evidence="2">
    <location>
        <begin position="400"/>
        <end position="428"/>
    </location>
</feature>
<proteinExistence type="predicted"/>
<evidence type="ECO:0000313" key="3">
    <source>
        <dbReference type="EMBL" id="CAD8841118.1"/>
    </source>
</evidence>
<name>A0A7S1F324_NOCSC</name>
<evidence type="ECO:0000256" key="2">
    <source>
        <dbReference type="SAM" id="MobiDB-lite"/>
    </source>
</evidence>
<organism evidence="3">
    <name type="scientific">Noctiluca scintillans</name>
    <name type="common">Sea sparkle</name>
    <name type="synonym">Red tide dinoflagellate</name>
    <dbReference type="NCBI Taxonomy" id="2966"/>
    <lineage>
        <taxon>Eukaryota</taxon>
        <taxon>Sar</taxon>
        <taxon>Alveolata</taxon>
        <taxon>Dinophyceae</taxon>
        <taxon>Noctilucales</taxon>
        <taxon>Noctilucaceae</taxon>
        <taxon>Noctiluca</taxon>
    </lineage>
</organism>
<feature type="coiled-coil region" evidence="1">
    <location>
        <begin position="24"/>
        <end position="77"/>
    </location>
</feature>
<feature type="coiled-coil region" evidence="1">
    <location>
        <begin position="106"/>
        <end position="133"/>
    </location>
</feature>
<reference evidence="3" key="1">
    <citation type="submission" date="2021-01" db="EMBL/GenBank/DDBJ databases">
        <authorList>
            <person name="Corre E."/>
            <person name="Pelletier E."/>
            <person name="Niang G."/>
            <person name="Scheremetjew M."/>
            <person name="Finn R."/>
            <person name="Kale V."/>
            <person name="Holt S."/>
            <person name="Cochrane G."/>
            <person name="Meng A."/>
            <person name="Brown T."/>
            <person name="Cohen L."/>
        </authorList>
    </citation>
    <scope>NUCLEOTIDE SEQUENCE</scope>
</reference>
<keyword evidence="1" id="KW-0175">Coiled coil</keyword>
<feature type="coiled-coil region" evidence="1">
    <location>
        <begin position="273"/>
        <end position="331"/>
    </location>
</feature>
<dbReference type="EMBL" id="HBFQ01022049">
    <property type="protein sequence ID" value="CAD8841118.1"/>
    <property type="molecule type" value="Transcribed_RNA"/>
</dbReference>
<gene>
    <name evidence="3" type="ORF">NSCI0253_LOCUS15466</name>
</gene>
<feature type="compositionally biased region" description="Polar residues" evidence="2">
    <location>
        <begin position="409"/>
        <end position="428"/>
    </location>
</feature>
<sequence length="450" mass="50176">MTAVSWQACWEHEQEELARSQRVQKQLEDVLQTMVARCQDAEAQNAKLCSGLREAQVETMESEAERASEANADAEARLCFLENEMVVLQQEHQDSLRLLSERRRGIERATSRQLALEQECSNAESRLKAAAEESRSLVTEEALERGRAEAVFHRQRLQESETETARLREALADSWASRDQVDSVGVCDLASDLQALDDVEDSLRSLADQQKTSASEVHRVQKLERTEMVLQAQLRGKSEEHAELKSARVDLGDTGQAMREALASQSEGHVTRIDKMAEQRRVMDQDRARLQDEIADLQARITCMAPELENVRELKLKHDRLDVENQAFINESTRLQAMNSAFGAQLLGEALDDGTAAVSEAVSRLLTLQSRLCERREKHCAEKQKLADKIRTLERGMAQGIAQDAELPRSSTTSTESQGAWTSPGSLGTTVSGAKTAFQSGLSMLRKTVS</sequence>
<dbReference type="AlphaFoldDB" id="A0A7S1F324"/>